<dbReference type="EMBL" id="CP012850">
    <property type="protein sequence ID" value="ALI37685.1"/>
    <property type="molecule type" value="Genomic_DNA"/>
</dbReference>
<dbReference type="Proteomes" id="UP000058925">
    <property type="component" value="Chromosome"/>
</dbReference>
<feature type="domain" description="N-acetyltransferase" evidence="1">
    <location>
        <begin position="3"/>
        <end position="146"/>
    </location>
</feature>
<dbReference type="Gene3D" id="3.40.630.30">
    <property type="match status" value="1"/>
</dbReference>
<keyword evidence="2" id="KW-0808">Transferase</keyword>
<dbReference type="InterPro" id="IPR016181">
    <property type="entry name" value="Acyl_CoA_acyltransferase"/>
</dbReference>
<protein>
    <submittedName>
        <fullName evidence="2">Acetyltransferase (GNAT) family protein</fullName>
    </submittedName>
</protein>
<reference evidence="3" key="1">
    <citation type="submission" date="2015-10" db="EMBL/GenBank/DDBJ databases">
        <title>Niche specialization of a soil ammonia-oxidizing archaeon, Candidatus Nitrosocosmicus oleophilus.</title>
        <authorList>
            <person name="Jung M.-Y."/>
            <person name="Rhee S.-K."/>
        </authorList>
    </citation>
    <scope>NUCLEOTIDE SEQUENCE [LARGE SCALE GENOMIC DNA]</scope>
    <source>
        <strain evidence="3">MY3</strain>
    </source>
</reference>
<evidence type="ECO:0000259" key="1">
    <source>
        <dbReference type="PROSITE" id="PS51186"/>
    </source>
</evidence>
<evidence type="ECO:0000313" key="3">
    <source>
        <dbReference type="Proteomes" id="UP000058925"/>
    </source>
</evidence>
<dbReference type="PROSITE" id="PS51186">
    <property type="entry name" value="GNAT"/>
    <property type="match status" value="1"/>
</dbReference>
<dbReference type="KEGG" id="taa:NMY3_03503"/>
<evidence type="ECO:0000313" key="2">
    <source>
        <dbReference type="EMBL" id="ALI37685.1"/>
    </source>
</evidence>
<dbReference type="Pfam" id="PF00583">
    <property type="entry name" value="Acetyltransf_1"/>
    <property type="match status" value="1"/>
</dbReference>
<dbReference type="InterPro" id="IPR000182">
    <property type="entry name" value="GNAT_dom"/>
</dbReference>
<dbReference type="CDD" id="cd04301">
    <property type="entry name" value="NAT_SF"/>
    <property type="match status" value="1"/>
</dbReference>
<name>A0A654M2M2_9ARCH</name>
<dbReference type="AlphaFoldDB" id="A0A654M2M2"/>
<proteinExistence type="predicted"/>
<sequence>MNVNVRNLREDDLDDADTILRLSFGTFMGLDDPMSFFGDSDFVRSRYTTDPNSAFAIEIDGNLVGSNFVTDWGSVGFFGPLSIHPTYWNKGIAKHLIIPVLERLAKLEIQYAGLFTFAQSPKHVYLYQKYDFWPRFLTSIMTKTITEKNDEKRLELSQKHEKPHDVRFTEIRNDVKSLVLDDCKYLTNGIFPGLDLQKEILAVDSQKLGDTILLYDPSGNKLTGIAICHYGKGTEAGSNVCYIKFAAISTNNNSHSNFVRMLNSVESMALEKGIYKITAGSNMERHLAYKAMINYGFKSEFQGVSMHKGNKQGYNTPSTFIIDDWR</sequence>
<accession>A0A654M2M2</accession>
<gene>
    <name evidence="2" type="ORF">NMY3_03503</name>
</gene>
<keyword evidence="3" id="KW-1185">Reference proteome</keyword>
<dbReference type="SUPFAM" id="SSF55729">
    <property type="entry name" value="Acyl-CoA N-acyltransferases (Nat)"/>
    <property type="match status" value="1"/>
</dbReference>
<organism evidence="2 3">
    <name type="scientific">Candidatus Nitrosocosmicus oleophilus</name>
    <dbReference type="NCBI Taxonomy" id="1353260"/>
    <lineage>
        <taxon>Archaea</taxon>
        <taxon>Nitrososphaerota</taxon>
        <taxon>Nitrososphaeria</taxon>
        <taxon>Nitrososphaerales</taxon>
        <taxon>Nitrososphaeraceae</taxon>
        <taxon>Candidatus Nitrosocosmicus</taxon>
    </lineage>
</organism>
<dbReference type="GO" id="GO:0016747">
    <property type="term" value="F:acyltransferase activity, transferring groups other than amino-acyl groups"/>
    <property type="evidence" value="ECO:0007669"/>
    <property type="project" value="InterPro"/>
</dbReference>